<organism evidence="1 2">
    <name type="scientific">Acidiphilium multivorum (strain DSM 11245 / JCM 8867 / NBRC 100883 / AIU 301)</name>
    <dbReference type="NCBI Taxonomy" id="926570"/>
    <lineage>
        <taxon>Bacteria</taxon>
        <taxon>Pseudomonadati</taxon>
        <taxon>Pseudomonadota</taxon>
        <taxon>Alphaproteobacteria</taxon>
        <taxon>Acetobacterales</taxon>
        <taxon>Acidocellaceae</taxon>
        <taxon>Acidiphilium</taxon>
    </lineage>
</organism>
<evidence type="ECO:0000313" key="2">
    <source>
        <dbReference type="Proteomes" id="UP000007100"/>
    </source>
</evidence>
<dbReference type="AlphaFoldDB" id="F0J588"/>
<reference evidence="1 2" key="1">
    <citation type="submission" date="2010-12" db="EMBL/GenBank/DDBJ databases">
        <title>Whole genome sequence of Acidiphilium multivorum AIU301.</title>
        <authorList>
            <person name="Narita-Yamada S."/>
            <person name="Nakamura S."/>
            <person name="Ito N."/>
            <person name="Takarada H."/>
            <person name="Katano Y."/>
            <person name="Nakazawa H."/>
            <person name="Hosoyama A."/>
            <person name="Yamada R."/>
            <person name="Fujita N."/>
        </authorList>
    </citation>
    <scope>NUCLEOTIDE SEQUENCE [LARGE SCALE GENOMIC DNA]</scope>
    <source>
        <strain evidence="2">DSM 11245 / JCM 8867 / AIU301</strain>
    </source>
</reference>
<sequence>MPGRRDLMVDPLLSDLTRPGIGAPPKAAGSDRRIRPRRLHGGAIRSSVLNRLTSQRTKKHKQAYSCAGIPGAVDPNCSTMADSSCFCGTIVELPKFCHFF</sequence>
<keyword evidence="2" id="KW-1185">Reference proteome</keyword>
<dbReference type="Proteomes" id="UP000007100">
    <property type="component" value="Chromosome"/>
</dbReference>
<proteinExistence type="predicted"/>
<gene>
    <name evidence="1" type="ordered locus">ACMV_07900</name>
</gene>
<dbReference type="HOGENOM" id="CLU_2257581_0_0_5"/>
<dbReference type="EMBL" id="AP012035">
    <property type="protein sequence ID" value="BAJ80137.1"/>
    <property type="molecule type" value="Genomic_DNA"/>
</dbReference>
<protein>
    <submittedName>
        <fullName evidence="1">Uncharacterized protein</fullName>
    </submittedName>
</protein>
<accession>F0J588</accession>
<evidence type="ECO:0000313" key="1">
    <source>
        <dbReference type="EMBL" id="BAJ80137.1"/>
    </source>
</evidence>
<name>F0J588_ACIMA</name>
<dbReference type="KEGG" id="amv:ACMV_07900"/>